<organism evidence="1 2">
    <name type="scientific">Actinomyces howellii</name>
    <dbReference type="NCBI Taxonomy" id="52771"/>
    <lineage>
        <taxon>Bacteria</taxon>
        <taxon>Bacillati</taxon>
        <taxon>Actinomycetota</taxon>
        <taxon>Actinomycetes</taxon>
        <taxon>Actinomycetales</taxon>
        <taxon>Actinomycetaceae</taxon>
        <taxon>Actinomyces</taxon>
    </lineage>
</organism>
<protein>
    <submittedName>
        <fullName evidence="1">Uncharacterized protein</fullName>
    </submittedName>
</protein>
<evidence type="ECO:0000313" key="1">
    <source>
        <dbReference type="EMBL" id="VEG28394.1"/>
    </source>
</evidence>
<dbReference type="RefSeq" id="WP_126382581.1">
    <property type="nucleotide sequence ID" value="NZ_LR134350.1"/>
</dbReference>
<evidence type="ECO:0000313" key="2">
    <source>
        <dbReference type="Proteomes" id="UP000266895"/>
    </source>
</evidence>
<reference evidence="1 2" key="1">
    <citation type="submission" date="2018-12" db="EMBL/GenBank/DDBJ databases">
        <authorList>
            <consortium name="Pathogen Informatics"/>
        </authorList>
    </citation>
    <scope>NUCLEOTIDE SEQUENCE [LARGE SCALE GENOMIC DNA]</scope>
    <source>
        <strain evidence="1 2">NCTC11636</strain>
    </source>
</reference>
<dbReference type="Proteomes" id="UP000266895">
    <property type="component" value="Chromosome"/>
</dbReference>
<sequence>MPDRTSVCDLLDSTDLEQRTGLQIAWYSLSRESGTDFPRQSCQIDFAQPDDDIADTIMISYAVASHPERSLVEDRRSYAASSKVDSIAMDGLPGEAVSYVEAENEKIVWRSPVGGEVTIGFISNDSTLAAKDPEGAHELLLHILEEVVPIIDEVAAGPQHPVIYFPASPPARRTS</sequence>
<name>A0A448HH68_9ACTO</name>
<dbReference type="AlphaFoldDB" id="A0A448HH68"/>
<accession>A0A448HH68</accession>
<dbReference type="EMBL" id="LR134350">
    <property type="protein sequence ID" value="VEG28394.1"/>
    <property type="molecule type" value="Genomic_DNA"/>
</dbReference>
<gene>
    <name evidence="1" type="ORF">NCTC11636_01516</name>
</gene>
<proteinExistence type="predicted"/>
<keyword evidence="2" id="KW-1185">Reference proteome</keyword>
<dbReference type="KEGG" id="ahw:NCTC11636_01516"/>